<keyword evidence="1" id="KW-0732">Signal</keyword>
<evidence type="ECO:0000313" key="2">
    <source>
        <dbReference type="EMBL" id="PFG46983.1"/>
    </source>
</evidence>
<evidence type="ECO:0000313" key="3">
    <source>
        <dbReference type="Proteomes" id="UP000243542"/>
    </source>
</evidence>
<feature type="signal peptide" evidence="1">
    <location>
        <begin position="1"/>
        <end position="21"/>
    </location>
</feature>
<evidence type="ECO:0008006" key="4">
    <source>
        <dbReference type="Google" id="ProtNLM"/>
    </source>
</evidence>
<proteinExistence type="predicted"/>
<dbReference type="Proteomes" id="UP000243542">
    <property type="component" value="Unassembled WGS sequence"/>
</dbReference>
<dbReference type="AlphaFoldDB" id="A0A2A9F7M5"/>
<evidence type="ECO:0000256" key="1">
    <source>
        <dbReference type="SAM" id="SignalP"/>
    </source>
</evidence>
<dbReference type="EMBL" id="PDJK01000002">
    <property type="protein sequence ID" value="PFG46983.1"/>
    <property type="molecule type" value="Genomic_DNA"/>
</dbReference>
<name>A0A2A9F7M5_9PSEU</name>
<protein>
    <recommendedName>
        <fullName evidence="4">Secreted protein</fullName>
    </recommendedName>
</protein>
<gene>
    <name evidence="2" type="ORF">ATK36_1990</name>
</gene>
<comment type="caution">
    <text evidence="2">The sequence shown here is derived from an EMBL/GenBank/DDBJ whole genome shotgun (WGS) entry which is preliminary data.</text>
</comment>
<organism evidence="2 3">
    <name type="scientific">Amycolatopsis sulphurea</name>
    <dbReference type="NCBI Taxonomy" id="76022"/>
    <lineage>
        <taxon>Bacteria</taxon>
        <taxon>Bacillati</taxon>
        <taxon>Actinomycetota</taxon>
        <taxon>Actinomycetes</taxon>
        <taxon>Pseudonocardiales</taxon>
        <taxon>Pseudonocardiaceae</taxon>
        <taxon>Amycolatopsis</taxon>
    </lineage>
</organism>
<accession>A0A2A9F7M5</accession>
<reference evidence="2 3" key="1">
    <citation type="submission" date="2017-10" db="EMBL/GenBank/DDBJ databases">
        <title>Sequencing the genomes of 1000 actinobacteria strains.</title>
        <authorList>
            <person name="Klenk H.-P."/>
        </authorList>
    </citation>
    <scope>NUCLEOTIDE SEQUENCE [LARGE SCALE GENOMIC DNA]</scope>
    <source>
        <strain evidence="2 3">DSM 46092</strain>
    </source>
</reference>
<sequence length="384" mass="40196">MIRHGILAILLGMTAVVPHSAGDSWPVDLSTVDGDDFGVSYAGALRADGEAGERPGVQVSTEHRLSSPADRVRARVDADRPAGVEVDVRGRIGEGWTEWLPAGELFPQAVQVVQARISVSGPAAVRAVTLSADRVARVESPPGAAALGYRIFATREGLVGGTTSNGHKIVERDHFVSFPSTKSVSPKGTGNYTARVCLTDGTRCEYAPVWEVGPWNTHDDYWNPAGSRAQFPELPQGVPEAQAAYNDGFNGGKDSRGRTVRNPAGVDLADGTFWDGLGLTGNSYVDITYLWTGAATATGIVSTTGAPLNLRPNPATSAAAIGYAANYAQIPIECSVSGQSVSGTYGTSAVWDRIGPGHYLAEAYVRITGVVPSCDGLARDQTGG</sequence>
<dbReference type="RefSeq" id="WP_245914558.1">
    <property type="nucleotide sequence ID" value="NZ_JBIAKZ010000022.1"/>
</dbReference>
<feature type="chain" id="PRO_5012382824" description="Secreted protein" evidence="1">
    <location>
        <begin position="22"/>
        <end position="384"/>
    </location>
</feature>
<keyword evidence="3" id="KW-1185">Reference proteome</keyword>